<dbReference type="Proteomes" id="UP001155077">
    <property type="component" value="Unassembled WGS sequence"/>
</dbReference>
<accession>A0ABT0YYZ2</accession>
<evidence type="ECO:0000313" key="2">
    <source>
        <dbReference type="Proteomes" id="UP001155077"/>
    </source>
</evidence>
<evidence type="ECO:0000313" key="1">
    <source>
        <dbReference type="EMBL" id="MCM8568554.1"/>
    </source>
</evidence>
<dbReference type="PANTHER" id="PTHR39186">
    <property type="entry name" value="DUF2071 FAMILY PROTEIN"/>
    <property type="match status" value="1"/>
</dbReference>
<dbReference type="Pfam" id="PF09844">
    <property type="entry name" value="DUF2071"/>
    <property type="match status" value="1"/>
</dbReference>
<name>A0ABT0YYZ2_9FLAO</name>
<dbReference type="SUPFAM" id="SSF160104">
    <property type="entry name" value="Acetoacetate decarboxylase-like"/>
    <property type="match status" value="1"/>
</dbReference>
<dbReference type="InterPro" id="IPR018644">
    <property type="entry name" value="DUF2071"/>
</dbReference>
<sequence>MEIQQILEKTDHRPWNIPEHDWSYYQEWNDAIFLHWQVELEELKNFVPNNLEIDLFEGKPWVSIVVFKMEKIRPRRLPSFSPISDFDEINIRTYVKWKNISAVYFLSIEAGKRISAMVSKKLSLLPYRYSKIKRNEISLDSENIRLKEKLKFDYEIQDNISEKSSLEKWLTEKYALIQDSEKSLNFFEIHHLEWPLKEINLKHLEFNYPRFKKLINRQPNLAHYSKGVKVIAWNKIDLRKTGNNSD</sequence>
<keyword evidence="2" id="KW-1185">Reference proteome</keyword>
<dbReference type="PANTHER" id="PTHR39186:SF1">
    <property type="entry name" value="DUF2071 DOMAIN-CONTAINING PROTEIN"/>
    <property type="match status" value="1"/>
</dbReference>
<comment type="caution">
    <text evidence="1">The sequence shown here is derived from an EMBL/GenBank/DDBJ whole genome shotgun (WGS) entry which is preliminary data.</text>
</comment>
<gene>
    <name evidence="1" type="ORF">NE848_04140</name>
</gene>
<protein>
    <submittedName>
        <fullName evidence="1">DUF2071 domain-containing protein</fullName>
    </submittedName>
</protein>
<reference evidence="1" key="1">
    <citation type="submission" date="2022-06" db="EMBL/GenBank/DDBJ databases">
        <title>Gramella sediminis sp. nov., isolated from deep-sea sediment of the Indian Ocean.</title>
        <authorList>
            <person name="Yang L."/>
        </authorList>
    </citation>
    <scope>NUCLEOTIDE SEQUENCE</scope>
    <source>
        <strain evidence="1">HMD3159</strain>
    </source>
</reference>
<proteinExistence type="predicted"/>
<dbReference type="InterPro" id="IPR023375">
    <property type="entry name" value="ADC_dom_sf"/>
</dbReference>
<organism evidence="1 2">
    <name type="scientific">Gramella jeungdoensis</name>
    <dbReference type="NCBI Taxonomy" id="708091"/>
    <lineage>
        <taxon>Bacteria</taxon>
        <taxon>Pseudomonadati</taxon>
        <taxon>Bacteroidota</taxon>
        <taxon>Flavobacteriia</taxon>
        <taxon>Flavobacteriales</taxon>
        <taxon>Flavobacteriaceae</taxon>
        <taxon>Christiangramia</taxon>
    </lineage>
</organism>
<dbReference type="EMBL" id="JAMSCK010000001">
    <property type="protein sequence ID" value="MCM8568554.1"/>
    <property type="molecule type" value="Genomic_DNA"/>
</dbReference>
<dbReference type="RefSeq" id="WP_252110947.1">
    <property type="nucleotide sequence ID" value="NZ_JAMSCK010000001.1"/>
</dbReference>